<evidence type="ECO:0000256" key="2">
    <source>
        <dbReference type="ARBA" id="ARBA00023234"/>
    </source>
</evidence>
<protein>
    <submittedName>
        <fullName evidence="4">Uncharacterized protein</fullName>
    </submittedName>
</protein>
<comment type="subcellular location">
    <subcellularLocation>
        <location evidence="1">Plastid</location>
        <location evidence="1">Amyloplast</location>
    </subcellularLocation>
</comment>
<dbReference type="EMBL" id="JALJOV010000546">
    <property type="protein sequence ID" value="KAK9862857.1"/>
    <property type="molecule type" value="Genomic_DNA"/>
</dbReference>
<dbReference type="AlphaFoldDB" id="A0AAW1SZG2"/>
<name>A0AAW1SZG2_9CHLO</name>
<gene>
    <name evidence="4" type="ORF">WJX84_002246</name>
</gene>
<evidence type="ECO:0000256" key="3">
    <source>
        <dbReference type="SAM" id="MobiDB-lite"/>
    </source>
</evidence>
<dbReference type="Proteomes" id="UP001485043">
    <property type="component" value="Unassembled WGS sequence"/>
</dbReference>
<dbReference type="GO" id="GO:0009507">
    <property type="term" value="C:chloroplast"/>
    <property type="evidence" value="ECO:0007669"/>
    <property type="project" value="TreeGrafter"/>
</dbReference>
<sequence length="101" mass="11504">MRYGTIPVAHATGGLRDTIDDVNPFAKDDEPNGTGWTFTPPDAPTMLGAVDAALDVYRERKDVWQRVMLAGMVKDLSWERSAEQYEQIFSWAFIDNPIRYH</sequence>
<keyword evidence="2" id="KW-0035">Amyloplast</keyword>
<accession>A0AAW1SZG2</accession>
<reference evidence="4 5" key="1">
    <citation type="journal article" date="2024" name="Nat. Commun.">
        <title>Phylogenomics reveals the evolutionary origins of lichenization in chlorophyte algae.</title>
        <authorList>
            <person name="Puginier C."/>
            <person name="Libourel C."/>
            <person name="Otte J."/>
            <person name="Skaloud P."/>
            <person name="Haon M."/>
            <person name="Grisel S."/>
            <person name="Petersen M."/>
            <person name="Berrin J.G."/>
            <person name="Delaux P.M."/>
            <person name="Dal Grande F."/>
            <person name="Keller J."/>
        </authorList>
    </citation>
    <scope>NUCLEOTIDE SEQUENCE [LARGE SCALE GENOMIC DNA]</scope>
    <source>
        <strain evidence="4 5">SAG 2523</strain>
    </source>
</reference>
<proteinExistence type="predicted"/>
<comment type="caution">
    <text evidence="4">The sequence shown here is derived from an EMBL/GenBank/DDBJ whole genome shotgun (WGS) entry which is preliminary data.</text>
</comment>
<organism evidence="4 5">
    <name type="scientific">Apatococcus fuscideae</name>
    <dbReference type="NCBI Taxonomy" id="2026836"/>
    <lineage>
        <taxon>Eukaryota</taxon>
        <taxon>Viridiplantae</taxon>
        <taxon>Chlorophyta</taxon>
        <taxon>core chlorophytes</taxon>
        <taxon>Trebouxiophyceae</taxon>
        <taxon>Chlorellales</taxon>
        <taxon>Chlorellaceae</taxon>
        <taxon>Apatococcus</taxon>
    </lineage>
</organism>
<dbReference type="PANTHER" id="PTHR45825:SF11">
    <property type="entry name" value="ALPHA AMYLASE DOMAIN-CONTAINING PROTEIN"/>
    <property type="match status" value="1"/>
</dbReference>
<evidence type="ECO:0000313" key="4">
    <source>
        <dbReference type="EMBL" id="KAK9862857.1"/>
    </source>
</evidence>
<dbReference type="GO" id="GO:0009501">
    <property type="term" value="C:amyloplast"/>
    <property type="evidence" value="ECO:0007669"/>
    <property type="project" value="UniProtKB-SubCell"/>
</dbReference>
<keyword evidence="5" id="KW-1185">Reference proteome</keyword>
<dbReference type="PANTHER" id="PTHR45825">
    <property type="entry name" value="GRANULE-BOUND STARCH SYNTHASE 1, CHLOROPLASTIC/AMYLOPLASTIC"/>
    <property type="match status" value="1"/>
</dbReference>
<dbReference type="SUPFAM" id="SSF53756">
    <property type="entry name" value="UDP-Glycosyltransferase/glycogen phosphorylase"/>
    <property type="match status" value="1"/>
</dbReference>
<evidence type="ECO:0000256" key="1">
    <source>
        <dbReference type="ARBA" id="ARBA00004602"/>
    </source>
</evidence>
<dbReference type="Gene3D" id="3.40.50.2000">
    <property type="entry name" value="Glycogen Phosphorylase B"/>
    <property type="match status" value="1"/>
</dbReference>
<evidence type="ECO:0000313" key="5">
    <source>
        <dbReference type="Proteomes" id="UP001485043"/>
    </source>
</evidence>
<keyword evidence="2" id="KW-0934">Plastid</keyword>
<feature type="region of interest" description="Disordered" evidence="3">
    <location>
        <begin position="20"/>
        <end position="40"/>
    </location>
</feature>